<organism evidence="4 5">
    <name type="scientific">Motilimonas pumila</name>
    <dbReference type="NCBI Taxonomy" id="2303987"/>
    <lineage>
        <taxon>Bacteria</taxon>
        <taxon>Pseudomonadati</taxon>
        <taxon>Pseudomonadota</taxon>
        <taxon>Gammaproteobacteria</taxon>
        <taxon>Alteromonadales</taxon>
        <taxon>Alteromonadales genera incertae sedis</taxon>
        <taxon>Motilimonas</taxon>
    </lineage>
</organism>
<keyword evidence="1" id="KW-0732">Signal</keyword>
<dbReference type="Pfam" id="PF22725">
    <property type="entry name" value="GFO_IDH_MocA_C3"/>
    <property type="match status" value="1"/>
</dbReference>
<evidence type="ECO:0000313" key="5">
    <source>
        <dbReference type="Proteomes" id="UP000283255"/>
    </source>
</evidence>
<dbReference type="SUPFAM" id="SSF51735">
    <property type="entry name" value="NAD(P)-binding Rossmann-fold domains"/>
    <property type="match status" value="1"/>
</dbReference>
<dbReference type="Pfam" id="PF01408">
    <property type="entry name" value="GFO_IDH_MocA"/>
    <property type="match status" value="1"/>
</dbReference>
<comment type="caution">
    <text evidence="4">The sequence shown here is derived from an EMBL/GenBank/DDBJ whole genome shotgun (WGS) entry which is preliminary data.</text>
</comment>
<dbReference type="Proteomes" id="UP000283255">
    <property type="component" value="Unassembled WGS sequence"/>
</dbReference>
<feature type="domain" description="Gfo/Idh/MocA-like oxidoreductase N-terminal" evidence="2">
    <location>
        <begin position="2"/>
        <end position="119"/>
    </location>
</feature>
<dbReference type="InterPro" id="IPR055170">
    <property type="entry name" value="GFO_IDH_MocA-like_dom"/>
</dbReference>
<dbReference type="EMBL" id="QZCH01000001">
    <property type="protein sequence ID" value="RJG51480.1"/>
    <property type="molecule type" value="Genomic_DNA"/>
</dbReference>
<reference evidence="4 5" key="2">
    <citation type="submission" date="2019-01" db="EMBL/GenBank/DDBJ databases">
        <title>Motilimonas pumilus sp. nov., isolated from the gut of sea cucumber (Apostichopus japonicus).</title>
        <authorList>
            <person name="Wang F.-Q."/>
            <person name="Ren L.-H."/>
            <person name="Lin Y.-W."/>
            <person name="Sun G.-H."/>
            <person name="Du Z.-J."/>
            <person name="Zhao J.-X."/>
            <person name="Liu X.-J."/>
            <person name="Liu L.-J."/>
        </authorList>
    </citation>
    <scope>NUCLEOTIDE SEQUENCE [LARGE SCALE GENOMIC DNA]</scope>
    <source>
        <strain evidence="4 5">PLHSC7-2</strain>
    </source>
</reference>
<dbReference type="PANTHER" id="PTHR43054">
    <property type="match status" value="1"/>
</dbReference>
<dbReference type="InterPro" id="IPR000683">
    <property type="entry name" value="Gfo/Idh/MocA-like_OxRdtase_N"/>
</dbReference>
<evidence type="ECO:0000259" key="3">
    <source>
        <dbReference type="Pfam" id="PF22725"/>
    </source>
</evidence>
<protein>
    <submittedName>
        <fullName evidence="4">Gfo/Idh/MocA family oxidoreductase</fullName>
    </submittedName>
</protein>
<evidence type="ECO:0000313" key="4">
    <source>
        <dbReference type="EMBL" id="RJG51480.1"/>
    </source>
</evidence>
<gene>
    <name evidence="4" type="ORF">D1Z90_01745</name>
</gene>
<evidence type="ECO:0000256" key="1">
    <source>
        <dbReference type="ARBA" id="ARBA00022729"/>
    </source>
</evidence>
<reference evidence="4 5" key="1">
    <citation type="submission" date="2018-09" db="EMBL/GenBank/DDBJ databases">
        <authorList>
            <person name="Wang F."/>
        </authorList>
    </citation>
    <scope>NUCLEOTIDE SEQUENCE [LARGE SCALE GENOMIC DNA]</scope>
    <source>
        <strain evidence="4 5">PLHSC7-2</strain>
    </source>
</reference>
<dbReference type="InterPro" id="IPR036291">
    <property type="entry name" value="NAD(P)-bd_dom_sf"/>
</dbReference>
<dbReference type="OrthoDB" id="9774191at2"/>
<evidence type="ECO:0000259" key="2">
    <source>
        <dbReference type="Pfam" id="PF01408"/>
    </source>
</evidence>
<dbReference type="AlphaFoldDB" id="A0A418YKY6"/>
<proteinExistence type="predicted"/>
<dbReference type="RefSeq" id="WP_119909004.1">
    <property type="nucleotide sequence ID" value="NZ_QZCH01000001.1"/>
</dbReference>
<accession>A0A418YKY6</accession>
<feature type="domain" description="GFO/IDH/MocA-like oxidoreductase" evidence="3">
    <location>
        <begin position="138"/>
        <end position="245"/>
    </location>
</feature>
<keyword evidence="5" id="KW-1185">Reference proteome</keyword>
<name>A0A418YKY6_9GAMM</name>
<dbReference type="Gene3D" id="3.30.360.10">
    <property type="entry name" value="Dihydrodipicolinate Reductase, domain 2"/>
    <property type="match status" value="1"/>
</dbReference>
<sequence length="327" mass="36031">MIRLAVVGTNWITAQFVDAALSTGLFELTAVYSRQLSRAEVFAEPYQASLYFDSLTALGECEQVDLVYIASPNAFHCAQAVALMQQGKHVIAEKPLGANALEVEHAYQTAKDCNVVLFEAFLTHHRPNFKQLEKHLSQLGALRKANFSYCQYSSRYQKYLDGENPNTFNPAFANGSVMDIGYYCVASAVALFGEPKAIQASAYLLDSGVDGHGSAILSYEGFDVNIAHSKVCDSYLASDIQGEEACLVISHPLSLCEKVELKQRVGEDLDISYPQASNPMVEEAQALAACIDINTMREEWVQRSIRTAKVLDEIRRQTGVVYASDKT</sequence>
<dbReference type="Gene3D" id="3.40.50.720">
    <property type="entry name" value="NAD(P)-binding Rossmann-like Domain"/>
    <property type="match status" value="1"/>
</dbReference>
<dbReference type="SUPFAM" id="SSF55347">
    <property type="entry name" value="Glyceraldehyde-3-phosphate dehydrogenase-like, C-terminal domain"/>
    <property type="match status" value="1"/>
</dbReference>
<dbReference type="GO" id="GO:0000166">
    <property type="term" value="F:nucleotide binding"/>
    <property type="evidence" value="ECO:0007669"/>
    <property type="project" value="InterPro"/>
</dbReference>
<dbReference type="PANTHER" id="PTHR43054:SF1">
    <property type="entry name" value="SCYLLO-INOSITOL 2-DEHYDROGENASE (NADP(+)) IOLU"/>
    <property type="match status" value="1"/>
</dbReference>